<dbReference type="Gene3D" id="1.25.40.10">
    <property type="entry name" value="Tetratricopeptide repeat domain"/>
    <property type="match status" value="1"/>
</dbReference>
<dbReference type="PANTHER" id="PTHR44749">
    <property type="entry name" value="SUPPRESSOR OF RPS4-RLD 1"/>
    <property type="match status" value="1"/>
</dbReference>
<dbReference type="SMART" id="SM00028">
    <property type="entry name" value="TPR"/>
    <property type="match status" value="3"/>
</dbReference>
<dbReference type="RefSeq" id="WP_345026640.1">
    <property type="nucleotide sequence ID" value="NZ_BAABEY010000005.1"/>
</dbReference>
<proteinExistence type="predicted"/>
<dbReference type="PROSITE" id="PS50005">
    <property type="entry name" value="TPR"/>
    <property type="match status" value="2"/>
</dbReference>
<dbReference type="InterPro" id="IPR011990">
    <property type="entry name" value="TPR-like_helical_dom_sf"/>
</dbReference>
<feature type="repeat" description="TPR" evidence="1">
    <location>
        <begin position="99"/>
        <end position="132"/>
    </location>
</feature>
<dbReference type="EMBL" id="BAABEY010000005">
    <property type="protein sequence ID" value="GAA4433362.1"/>
    <property type="molecule type" value="Genomic_DNA"/>
</dbReference>
<evidence type="ECO:0000313" key="2">
    <source>
        <dbReference type="EMBL" id="GAA4433362.1"/>
    </source>
</evidence>
<evidence type="ECO:0000313" key="3">
    <source>
        <dbReference type="Proteomes" id="UP001501508"/>
    </source>
</evidence>
<name>A0ABP8LRV8_9BACT</name>
<keyword evidence="1" id="KW-0802">TPR repeat</keyword>
<feature type="repeat" description="TPR" evidence="1">
    <location>
        <begin position="134"/>
        <end position="167"/>
    </location>
</feature>
<gene>
    <name evidence="2" type="ORF">GCM10023091_06790</name>
</gene>
<keyword evidence="3" id="KW-1185">Reference proteome</keyword>
<dbReference type="InterPro" id="IPR044650">
    <property type="entry name" value="SRFR1-like"/>
</dbReference>
<evidence type="ECO:0000256" key="1">
    <source>
        <dbReference type="PROSITE-ProRule" id="PRU00339"/>
    </source>
</evidence>
<protein>
    <recommendedName>
        <fullName evidence="4">Tetratricopeptide repeat protein</fullName>
    </recommendedName>
</protein>
<comment type="caution">
    <text evidence="2">The sequence shown here is derived from an EMBL/GenBank/DDBJ whole genome shotgun (WGS) entry which is preliminary data.</text>
</comment>
<reference evidence="3" key="1">
    <citation type="journal article" date="2019" name="Int. J. Syst. Evol. Microbiol.">
        <title>The Global Catalogue of Microorganisms (GCM) 10K type strain sequencing project: providing services to taxonomists for standard genome sequencing and annotation.</title>
        <authorList>
            <consortium name="The Broad Institute Genomics Platform"/>
            <consortium name="The Broad Institute Genome Sequencing Center for Infectious Disease"/>
            <person name="Wu L."/>
            <person name="Ma J."/>
        </authorList>
    </citation>
    <scope>NUCLEOTIDE SEQUENCE [LARGE SCALE GENOMIC DNA]</scope>
    <source>
        <strain evidence="3">JCM 31920</strain>
    </source>
</reference>
<accession>A0ABP8LRV8</accession>
<organism evidence="2 3">
    <name type="scientific">Ravibacter arvi</name>
    <dbReference type="NCBI Taxonomy" id="2051041"/>
    <lineage>
        <taxon>Bacteria</taxon>
        <taxon>Pseudomonadati</taxon>
        <taxon>Bacteroidota</taxon>
        <taxon>Cytophagia</taxon>
        <taxon>Cytophagales</taxon>
        <taxon>Spirosomataceae</taxon>
        <taxon>Ravibacter</taxon>
    </lineage>
</organism>
<evidence type="ECO:0008006" key="4">
    <source>
        <dbReference type="Google" id="ProtNLM"/>
    </source>
</evidence>
<dbReference type="Proteomes" id="UP001501508">
    <property type="component" value="Unassembled WGS sequence"/>
</dbReference>
<dbReference type="InterPro" id="IPR019734">
    <property type="entry name" value="TPR_rpt"/>
</dbReference>
<dbReference type="PANTHER" id="PTHR44749:SF1">
    <property type="entry name" value="TETRATRICOPEPTIDE-LIKE HELICAL DOMAIN-CONTAINING PROTEIN"/>
    <property type="match status" value="1"/>
</dbReference>
<sequence length="191" mass="21912">MILLLFIPALMLLLIPAASLVLARNSPLFREQKKLSEGVHLFNTCRYQEAFAYFDSLIRNGRHNCLTFYYRGLCQTRQGNPNSALFDFTTALSYDNSLPEIYLERGKIYLASGDVDRALYEFERSVFYAHGKRADVLRYRGIALIEKGRYFQAARFLNRAVELGDEEANHLLMTPPFQNSFGLSRDPSGSY</sequence>
<dbReference type="Pfam" id="PF13432">
    <property type="entry name" value="TPR_16"/>
    <property type="match status" value="1"/>
</dbReference>
<dbReference type="SUPFAM" id="SSF48452">
    <property type="entry name" value="TPR-like"/>
    <property type="match status" value="1"/>
</dbReference>